<proteinExistence type="predicted"/>
<dbReference type="InterPro" id="IPR001789">
    <property type="entry name" value="Sig_transdc_resp-reg_receiver"/>
</dbReference>
<dbReference type="PANTHER" id="PTHR44591">
    <property type="entry name" value="STRESS RESPONSE REGULATOR PROTEIN 1"/>
    <property type="match status" value="1"/>
</dbReference>
<dbReference type="Pfam" id="PF00072">
    <property type="entry name" value="Response_reg"/>
    <property type="match status" value="1"/>
</dbReference>
<dbReference type="InterPro" id="IPR050595">
    <property type="entry name" value="Bact_response_regulator"/>
</dbReference>
<dbReference type="SUPFAM" id="SSF52172">
    <property type="entry name" value="CheY-like"/>
    <property type="match status" value="1"/>
</dbReference>
<evidence type="ECO:0000256" key="1">
    <source>
        <dbReference type="ARBA" id="ARBA00022553"/>
    </source>
</evidence>
<keyword evidence="1 3" id="KW-0597">Phosphoprotein</keyword>
<feature type="modified residue" description="4-aspartylphosphate" evidence="3">
    <location>
        <position position="332"/>
    </location>
</feature>
<dbReference type="CDD" id="cd17536">
    <property type="entry name" value="REC_YesN-like"/>
    <property type="match status" value="1"/>
</dbReference>
<dbReference type="Gene3D" id="3.40.50.300">
    <property type="entry name" value="P-loop containing nucleotide triphosphate hydrolases"/>
    <property type="match status" value="1"/>
</dbReference>
<dbReference type="PROSITE" id="PS50110">
    <property type="entry name" value="RESPONSE_REGULATORY"/>
    <property type="match status" value="1"/>
</dbReference>
<dbReference type="GO" id="GO:0000160">
    <property type="term" value="P:phosphorelay signal transduction system"/>
    <property type="evidence" value="ECO:0007669"/>
    <property type="project" value="UniProtKB-KW"/>
</dbReference>
<reference evidence="5" key="1">
    <citation type="submission" date="2018-07" db="EMBL/GenBank/DDBJ databases">
        <authorList>
            <consortium name="Genoscope - CEA"/>
            <person name="William W."/>
        </authorList>
    </citation>
    <scope>NUCLEOTIDE SEQUENCE</scope>
    <source>
        <strain evidence="5">IK1</strain>
    </source>
</reference>
<gene>
    <name evidence="5" type="ORF">TRIP_B110054</name>
</gene>
<dbReference type="EMBL" id="UPXX01000003">
    <property type="protein sequence ID" value="VBB41489.1"/>
    <property type="molecule type" value="Genomic_DNA"/>
</dbReference>
<dbReference type="Pfam" id="PF13189">
    <property type="entry name" value="Cytidylate_kin2"/>
    <property type="match status" value="1"/>
</dbReference>
<keyword evidence="2" id="KW-0902">Two-component regulatory system</keyword>
<dbReference type="PANTHER" id="PTHR44591:SF14">
    <property type="entry name" value="PROTEIN PILG"/>
    <property type="match status" value="1"/>
</dbReference>
<evidence type="ECO:0000313" key="5">
    <source>
        <dbReference type="EMBL" id="VBB41489.1"/>
    </source>
</evidence>
<evidence type="ECO:0000256" key="3">
    <source>
        <dbReference type="PROSITE-ProRule" id="PRU00169"/>
    </source>
</evidence>
<dbReference type="SMART" id="SM00448">
    <property type="entry name" value="REC"/>
    <property type="match status" value="1"/>
</dbReference>
<evidence type="ECO:0000259" key="4">
    <source>
        <dbReference type="PROSITE" id="PS50110"/>
    </source>
</evidence>
<protein>
    <submittedName>
        <fullName evidence="5">Response regulator receiver protein</fullName>
    </submittedName>
</protein>
<accession>A0A653A0C9</accession>
<feature type="domain" description="Response regulatory" evidence="4">
    <location>
        <begin position="283"/>
        <end position="397"/>
    </location>
</feature>
<evidence type="ECO:0000256" key="2">
    <source>
        <dbReference type="ARBA" id="ARBA00023012"/>
    </source>
</evidence>
<dbReference type="Gene3D" id="3.40.50.2300">
    <property type="match status" value="1"/>
</dbReference>
<dbReference type="InterPro" id="IPR011006">
    <property type="entry name" value="CheY-like_superfamily"/>
</dbReference>
<organism evidence="5">
    <name type="scientific">Uncultured Desulfatiglans sp</name>
    <dbReference type="NCBI Taxonomy" id="1748965"/>
    <lineage>
        <taxon>Bacteria</taxon>
        <taxon>Pseudomonadati</taxon>
        <taxon>Thermodesulfobacteriota</taxon>
        <taxon>Desulfobacteria</taxon>
        <taxon>Desulfatiglandales</taxon>
        <taxon>Desulfatiglandaceae</taxon>
        <taxon>Desulfatiglans</taxon>
        <taxon>environmental samples</taxon>
    </lineage>
</organism>
<name>A0A653A0C9_UNCDX</name>
<sequence>MSIITVFNGTFCHEAAVLQGLLETTGAEHITDADVVAGASRISGMDEGKLSKTFSVKTSIFNKFTHEKERSIAWLRLALAQILERDNLLISGFSSLLVGPHIAHALRICLIAEMRFRLEDAARTEGLNEKEALRLIHRQDEERALWVDTLFGKKDPWDASLYDIVLPMDKLSSGQAVALVQENLGKDVVKTTSRSRRAVEDFHLAAEVEVALAKEGHNIVVRAKDGRITLTINKHTLLLSRLEEELRSIAERVPGVESVETKVGEGFYQADIYRKYDFQVPAKVLLVDDEREFVQTLSERLLMRDMGSAIAYDGESALTLVKEEEPEVMILDLKMPGIDGIEVLRRVKETQPEIEVIILTGHGSEADRKVCMDLGAFAYLQKPVDIELLSDTLKKANEQIQKRKAQNGAQSS</sequence>
<dbReference type="InterPro" id="IPR027417">
    <property type="entry name" value="P-loop_NTPase"/>
</dbReference>
<dbReference type="AlphaFoldDB" id="A0A653A0C9"/>